<evidence type="ECO:0000313" key="8">
    <source>
        <dbReference type="EMBL" id="KAI0299453.1"/>
    </source>
</evidence>
<reference evidence="8" key="1">
    <citation type="journal article" date="2022" name="New Phytol.">
        <title>Evolutionary transition to the ectomycorrhizal habit in the genomes of a hyperdiverse lineage of mushroom-forming fungi.</title>
        <authorList>
            <person name="Looney B."/>
            <person name="Miyauchi S."/>
            <person name="Morin E."/>
            <person name="Drula E."/>
            <person name="Courty P.E."/>
            <person name="Kohler A."/>
            <person name="Kuo A."/>
            <person name="LaButti K."/>
            <person name="Pangilinan J."/>
            <person name="Lipzen A."/>
            <person name="Riley R."/>
            <person name="Andreopoulos W."/>
            <person name="He G."/>
            <person name="Johnson J."/>
            <person name="Nolan M."/>
            <person name="Tritt A."/>
            <person name="Barry K.W."/>
            <person name="Grigoriev I.V."/>
            <person name="Nagy L.G."/>
            <person name="Hibbett D."/>
            <person name="Henrissat B."/>
            <person name="Matheny P.B."/>
            <person name="Labbe J."/>
            <person name="Martin F.M."/>
        </authorList>
    </citation>
    <scope>NUCLEOTIDE SEQUENCE</scope>
    <source>
        <strain evidence="8">BPL690</strain>
    </source>
</reference>
<dbReference type="Pfam" id="PF16752">
    <property type="entry name" value="TBCC_N"/>
    <property type="match status" value="1"/>
</dbReference>
<comment type="subunit">
    <text evidence="6">Supercomplex made of cofactors A to E. Cofactors A and D function by capturing and stabilizing tubulin in a quasi-native conformation. Cofactor E binds to the cofactor D-tubulin complex; interaction with cofactor C then causes the release of tubulin polypeptides that are committed to the native state.</text>
</comment>
<evidence type="ECO:0000256" key="2">
    <source>
        <dbReference type="ARBA" id="ARBA00008848"/>
    </source>
</evidence>
<comment type="subcellular location">
    <subcellularLocation>
        <location evidence="1">Cytoplasm</location>
    </subcellularLocation>
</comment>
<keyword evidence="5" id="KW-0143">Chaperone</keyword>
<protein>
    <submittedName>
        <fullName evidence="8">Tubulin binding cofactor C-domain-containing protein</fullName>
    </submittedName>
</protein>
<dbReference type="InterPro" id="IPR006599">
    <property type="entry name" value="CARP_motif"/>
</dbReference>
<keyword evidence="3" id="KW-0963">Cytoplasm</keyword>
<name>A0AAD4QMW8_9AGAM</name>
<dbReference type="InterPro" id="IPR031925">
    <property type="entry name" value="TBCC_N"/>
</dbReference>
<dbReference type="EMBL" id="WTXG01000023">
    <property type="protein sequence ID" value="KAI0299453.1"/>
    <property type="molecule type" value="Genomic_DNA"/>
</dbReference>
<comment type="caution">
    <text evidence="8">The sequence shown here is derived from an EMBL/GenBank/DDBJ whole genome shotgun (WGS) entry which is preliminary data.</text>
</comment>
<evidence type="ECO:0000256" key="4">
    <source>
        <dbReference type="ARBA" id="ARBA00022990"/>
    </source>
</evidence>
<evidence type="ECO:0000256" key="3">
    <source>
        <dbReference type="ARBA" id="ARBA00022490"/>
    </source>
</evidence>
<evidence type="ECO:0000256" key="1">
    <source>
        <dbReference type="ARBA" id="ARBA00004496"/>
    </source>
</evidence>
<dbReference type="AlphaFoldDB" id="A0AAD4QMW8"/>
<dbReference type="GO" id="GO:0015631">
    <property type="term" value="F:tubulin binding"/>
    <property type="evidence" value="ECO:0007669"/>
    <property type="project" value="InterPro"/>
</dbReference>
<dbReference type="InterPro" id="IPR017901">
    <property type="entry name" value="C-CAP_CF_C-like"/>
</dbReference>
<dbReference type="InterPro" id="IPR016098">
    <property type="entry name" value="CAP/MinC_C"/>
</dbReference>
<feature type="domain" description="C-CAP/cofactor C-like" evidence="7">
    <location>
        <begin position="94"/>
        <end position="242"/>
    </location>
</feature>
<dbReference type="PROSITE" id="PS51329">
    <property type="entry name" value="C_CAP_COFACTOR_C"/>
    <property type="match status" value="1"/>
</dbReference>
<dbReference type="PANTHER" id="PTHR15139">
    <property type="entry name" value="TUBULIN FOLDING COFACTOR C"/>
    <property type="match status" value="1"/>
</dbReference>
<dbReference type="Gene3D" id="2.160.20.70">
    <property type="match status" value="1"/>
</dbReference>
<dbReference type="InterPro" id="IPR012945">
    <property type="entry name" value="Tubulin-bd_cofactor_C_dom"/>
</dbReference>
<proteinExistence type="inferred from homology"/>
<gene>
    <name evidence="8" type="ORF">B0F90DRAFT_1857029</name>
</gene>
<evidence type="ECO:0000256" key="6">
    <source>
        <dbReference type="ARBA" id="ARBA00026055"/>
    </source>
</evidence>
<dbReference type="SMART" id="SM00673">
    <property type="entry name" value="CARP"/>
    <property type="match status" value="1"/>
</dbReference>
<keyword evidence="9" id="KW-1185">Reference proteome</keyword>
<dbReference type="Pfam" id="PF07986">
    <property type="entry name" value="TBCC"/>
    <property type="match status" value="1"/>
</dbReference>
<accession>A0AAD4QMW8</accession>
<dbReference type="GO" id="GO:0007021">
    <property type="term" value="P:tubulin complex assembly"/>
    <property type="evidence" value="ECO:0007669"/>
    <property type="project" value="TreeGrafter"/>
</dbReference>
<sequence>MSETTDKTFQRDFYSQFQTTSDNNDQQELALDIRKLRKNLTDAIGFLPAYDQRQCRAQMDLLERTLEDIRSTFTSKTKFTFKRKTNVALPSASPVQSHSPLGSQLLEKRDGLLAIATLNKLSSHSHRRLSLHGTTPHRNELSLTALRIHDLKETILILPNVKGSVLLQNLHRCTVIVACHQFRMHNSTGVHVYLAATSNPVIEGCSSIAFAEYPPFVSLLNPSLTEALPPNGGHVNVQDFSHIRQSPSPNWFILPPGSEDWDDILILDDAPSKQIDAILDTHLPDAACSDAA</sequence>
<dbReference type="InterPro" id="IPR038397">
    <property type="entry name" value="TBCC_N_sf"/>
</dbReference>
<dbReference type="InterPro" id="IPR027684">
    <property type="entry name" value="TBCC"/>
</dbReference>
<evidence type="ECO:0000256" key="5">
    <source>
        <dbReference type="ARBA" id="ARBA00023186"/>
    </source>
</evidence>
<evidence type="ECO:0000259" key="7">
    <source>
        <dbReference type="PROSITE" id="PS51329"/>
    </source>
</evidence>
<organism evidence="8 9">
    <name type="scientific">Multifurca ochricompacta</name>
    <dbReference type="NCBI Taxonomy" id="376703"/>
    <lineage>
        <taxon>Eukaryota</taxon>
        <taxon>Fungi</taxon>
        <taxon>Dikarya</taxon>
        <taxon>Basidiomycota</taxon>
        <taxon>Agaricomycotina</taxon>
        <taxon>Agaricomycetes</taxon>
        <taxon>Russulales</taxon>
        <taxon>Russulaceae</taxon>
        <taxon>Multifurca</taxon>
    </lineage>
</organism>
<keyword evidence="4" id="KW-0007">Acetylation</keyword>
<dbReference type="GO" id="GO:0005737">
    <property type="term" value="C:cytoplasm"/>
    <property type="evidence" value="ECO:0007669"/>
    <property type="project" value="UniProtKB-SubCell"/>
</dbReference>
<comment type="similarity">
    <text evidence="2">Belongs to the TBCC family.</text>
</comment>
<dbReference type="GO" id="GO:0007023">
    <property type="term" value="P:post-chaperonin tubulin folding pathway"/>
    <property type="evidence" value="ECO:0007669"/>
    <property type="project" value="InterPro"/>
</dbReference>
<evidence type="ECO:0000313" key="9">
    <source>
        <dbReference type="Proteomes" id="UP001203297"/>
    </source>
</evidence>
<dbReference type="Proteomes" id="UP001203297">
    <property type="component" value="Unassembled WGS sequence"/>
</dbReference>
<dbReference type="PANTHER" id="PTHR15139:SF0">
    <property type="entry name" value="TUBULIN-SPECIFIC CHAPERONE C"/>
    <property type="match status" value="1"/>
</dbReference>
<dbReference type="Gene3D" id="1.20.58.1250">
    <property type="entry name" value="Tubulin Binding Cofactor C, N-terminal domain"/>
    <property type="match status" value="1"/>
</dbReference>